<dbReference type="AlphaFoldDB" id="A0A3L8PT58"/>
<evidence type="ECO:0000313" key="4">
    <source>
        <dbReference type="Proteomes" id="UP000281474"/>
    </source>
</evidence>
<dbReference type="EMBL" id="QZEI01000147">
    <property type="protein sequence ID" value="RLV57773.1"/>
    <property type="molecule type" value="Genomic_DNA"/>
</dbReference>
<reference evidence="3 4" key="1">
    <citation type="submission" date="2018-09" db="EMBL/GenBank/DDBJ databases">
        <title>Phylogeny of the Shewanellaceae, and recommendation for two new genera, Pseudoshewanella and Parashewanella.</title>
        <authorList>
            <person name="Wang G."/>
        </authorList>
    </citation>
    <scope>NUCLEOTIDE SEQUENCE [LARGE SCALE GENOMIC DNA]</scope>
    <source>
        <strain evidence="3 4">C51</strain>
    </source>
</reference>
<gene>
    <name evidence="3" type="ORF">D5018_20780</name>
</gene>
<evidence type="ECO:0000256" key="2">
    <source>
        <dbReference type="SAM" id="Phobius"/>
    </source>
</evidence>
<sequence>MKPTKSFYLLHSILFLNIPPTTIFYGMIETAPNITALDDSISFEFEYASASENANTAQLFSEAVEAIDSNDYALLDSIVGKSGFDIRTKNAQGQTLFHSFFAIEFDDTRPMCPEAVQNRREMFRLLMTSKNATDAMFLRDQNEHTFLHTLFEHPSRVNNVLLHDIAQARPQLVKNLAAREAANGQSLISVGLTALSKIPEKRSLLERFSARVKAFATTLKIMVFHRFHLITEDEVDTARVIAAKIAAEMPFMTRKEKVNLLSDLGTHLNLLTESNSYLRQQILDKDYNWLSASLQKDAAKETIEDENGNKPSEPLPEPTTEVVEKEPIEELLEEETIEELNEDDEIEEISVSEITAQQHREAFRSIEHVGQIEAQDVTYAPEVYMDVNNIPHSGIEFLHEHNHVAQKGLSKFIKNQKQNFKGSPKVHIGLLGINERSTFGVKRPSHTVLVIHVNNKAIIVDSKFGSIYWEADDVYRTQLQPFQNHDDCTRYAVATAVELCKVLPNMHSMDPLQQEMEIKKAIRMINPLMLTNIEVDEYLNPYREKHKREYDEVTRIMEQNEEAKRTAQLVQVVV</sequence>
<dbReference type="Proteomes" id="UP000281474">
    <property type="component" value="Unassembled WGS sequence"/>
</dbReference>
<protein>
    <submittedName>
        <fullName evidence="3">Uncharacterized protein</fullName>
    </submittedName>
</protein>
<name>A0A3L8PT58_9GAMM</name>
<feature type="transmembrane region" description="Helical" evidence="2">
    <location>
        <begin position="7"/>
        <end position="28"/>
    </location>
</feature>
<keyword evidence="4" id="KW-1185">Reference proteome</keyword>
<evidence type="ECO:0000256" key="1">
    <source>
        <dbReference type="SAM" id="MobiDB-lite"/>
    </source>
</evidence>
<keyword evidence="2" id="KW-0812">Transmembrane</keyword>
<comment type="caution">
    <text evidence="3">The sequence shown here is derived from an EMBL/GenBank/DDBJ whole genome shotgun (WGS) entry which is preliminary data.</text>
</comment>
<organism evidence="3 4">
    <name type="scientific">Parashewanella curva</name>
    <dbReference type="NCBI Taxonomy" id="2338552"/>
    <lineage>
        <taxon>Bacteria</taxon>
        <taxon>Pseudomonadati</taxon>
        <taxon>Pseudomonadota</taxon>
        <taxon>Gammaproteobacteria</taxon>
        <taxon>Alteromonadales</taxon>
        <taxon>Shewanellaceae</taxon>
        <taxon>Parashewanella</taxon>
    </lineage>
</organism>
<feature type="region of interest" description="Disordered" evidence="1">
    <location>
        <begin position="300"/>
        <end position="320"/>
    </location>
</feature>
<accession>A0A3L8PT58</accession>
<keyword evidence="2" id="KW-0472">Membrane</keyword>
<keyword evidence="2" id="KW-1133">Transmembrane helix</keyword>
<proteinExistence type="predicted"/>
<evidence type="ECO:0000313" key="3">
    <source>
        <dbReference type="EMBL" id="RLV57773.1"/>
    </source>
</evidence>